<evidence type="ECO:0000259" key="7">
    <source>
        <dbReference type="SMART" id="SM00644"/>
    </source>
</evidence>
<evidence type="ECO:0000256" key="1">
    <source>
        <dbReference type="ARBA" id="ARBA00001561"/>
    </source>
</evidence>
<feature type="region of interest" description="Disordered" evidence="5">
    <location>
        <begin position="1"/>
        <end position="34"/>
    </location>
</feature>
<dbReference type="InterPro" id="IPR051206">
    <property type="entry name" value="NAMLAA_amidase_2"/>
</dbReference>
<dbReference type="CDD" id="cd06583">
    <property type="entry name" value="PGRP"/>
    <property type="match status" value="1"/>
</dbReference>
<reference evidence="8 9" key="1">
    <citation type="submission" date="2020-07" db="EMBL/GenBank/DDBJ databases">
        <title>MOT database genomes.</title>
        <authorList>
            <person name="Joseph S."/>
            <person name="Aduse-Opoku J."/>
            <person name="Hashim A."/>
            <person name="Wade W."/>
            <person name="Curtis M."/>
        </authorList>
    </citation>
    <scope>NUCLEOTIDE SEQUENCE [LARGE SCALE GENOMIC DNA]</scope>
    <source>
        <strain evidence="8 9">CCW311</strain>
    </source>
</reference>
<dbReference type="Proteomes" id="UP000563349">
    <property type="component" value="Unassembled WGS sequence"/>
</dbReference>
<dbReference type="PANTHER" id="PTHR30417:SF1">
    <property type="entry name" value="N-ACETYLMURAMOYL-L-ALANINE AMIDASE AMID"/>
    <property type="match status" value="1"/>
</dbReference>
<dbReference type="GO" id="GO:0009254">
    <property type="term" value="P:peptidoglycan turnover"/>
    <property type="evidence" value="ECO:0007669"/>
    <property type="project" value="TreeGrafter"/>
</dbReference>
<dbReference type="GO" id="GO:0009253">
    <property type="term" value="P:peptidoglycan catabolic process"/>
    <property type="evidence" value="ECO:0007669"/>
    <property type="project" value="InterPro"/>
</dbReference>
<dbReference type="InterPro" id="IPR003646">
    <property type="entry name" value="SH3-like_bac-type"/>
</dbReference>
<dbReference type="EC" id="3.5.1.28" evidence="2"/>
<dbReference type="SMART" id="SM00287">
    <property type="entry name" value="SH3b"/>
    <property type="match status" value="2"/>
</dbReference>
<keyword evidence="9" id="KW-1185">Reference proteome</keyword>
<evidence type="ECO:0000259" key="6">
    <source>
        <dbReference type="SMART" id="SM00287"/>
    </source>
</evidence>
<feature type="domain" description="N-acetylmuramoyl-L-alanine amidase" evidence="7">
    <location>
        <begin position="436"/>
        <end position="562"/>
    </location>
</feature>
<dbReference type="Pfam" id="PF01510">
    <property type="entry name" value="Amidase_2"/>
    <property type="match status" value="1"/>
</dbReference>
<evidence type="ECO:0000313" key="9">
    <source>
        <dbReference type="Proteomes" id="UP000563349"/>
    </source>
</evidence>
<comment type="catalytic activity">
    <reaction evidence="1">
        <text>Hydrolyzes the link between N-acetylmuramoyl residues and L-amino acid residues in certain cell-wall glycopeptides.</text>
        <dbReference type="EC" id="3.5.1.28"/>
    </reaction>
</comment>
<evidence type="ECO:0000256" key="2">
    <source>
        <dbReference type="ARBA" id="ARBA00011901"/>
    </source>
</evidence>
<keyword evidence="4" id="KW-0961">Cell wall biogenesis/degradation</keyword>
<dbReference type="GO" id="GO:0008745">
    <property type="term" value="F:N-acetylmuramoyl-L-alanine amidase activity"/>
    <property type="evidence" value="ECO:0007669"/>
    <property type="project" value="UniProtKB-EC"/>
</dbReference>
<dbReference type="Gene3D" id="3.90.70.10">
    <property type="entry name" value="Cysteine proteinases"/>
    <property type="match status" value="1"/>
</dbReference>
<dbReference type="InterPro" id="IPR039564">
    <property type="entry name" value="Peptidase_C39-like"/>
</dbReference>
<dbReference type="GO" id="GO:0071555">
    <property type="term" value="P:cell wall organization"/>
    <property type="evidence" value="ECO:0007669"/>
    <property type="project" value="UniProtKB-KW"/>
</dbReference>
<dbReference type="RefSeq" id="WP_179923241.1">
    <property type="nucleotide sequence ID" value="NZ_CP128228.1"/>
</dbReference>
<comment type="caution">
    <text evidence="8">The sequence shown here is derived from an EMBL/GenBank/DDBJ whole genome shotgun (WGS) entry which is preliminary data.</text>
</comment>
<gene>
    <name evidence="8" type="ORF">HZY93_00825</name>
</gene>
<accession>A0A7Z0RQ20</accession>
<dbReference type="Gene3D" id="2.60.40.3760">
    <property type="match status" value="2"/>
</dbReference>
<dbReference type="AlphaFoldDB" id="A0A7Z0RQ20"/>
<dbReference type="InterPro" id="IPR013688">
    <property type="entry name" value="GBS_Bsp-like"/>
</dbReference>
<dbReference type="SUPFAM" id="SSF55846">
    <property type="entry name" value="N-acetylmuramoyl-L-alanine amidase-like"/>
    <property type="match status" value="1"/>
</dbReference>
<feature type="domain" description="SH3b" evidence="6">
    <location>
        <begin position="138"/>
        <end position="204"/>
    </location>
</feature>
<evidence type="ECO:0000256" key="4">
    <source>
        <dbReference type="ARBA" id="ARBA00023316"/>
    </source>
</evidence>
<dbReference type="PANTHER" id="PTHR30417">
    <property type="entry name" value="N-ACETYLMURAMOYL-L-ALANINE AMIDASE AMID"/>
    <property type="match status" value="1"/>
</dbReference>
<protein>
    <recommendedName>
        <fullName evidence="2">N-acetylmuramoyl-L-alanine amidase</fullName>
        <ecNumber evidence="2">3.5.1.28</ecNumber>
    </recommendedName>
</protein>
<dbReference type="SMART" id="SM00644">
    <property type="entry name" value="Ami_2"/>
    <property type="match status" value="1"/>
</dbReference>
<dbReference type="Pfam" id="PF08481">
    <property type="entry name" value="GBS_Bsp-like"/>
    <property type="match status" value="2"/>
</dbReference>
<dbReference type="Pfam" id="PF08460">
    <property type="entry name" value="SH3_5"/>
    <property type="match status" value="2"/>
</dbReference>
<dbReference type="Gene3D" id="2.30.30.40">
    <property type="entry name" value="SH3 Domains"/>
    <property type="match status" value="2"/>
</dbReference>
<sequence>METKATPEVQPASSKVESPATVSSSSSSPVVAPSVNPVRRAATAGNPNVATLPDSGTYVFEEKTDVHSQPNLSSTVVATYQKGQSVIYDRLLSADERLWLSYIGASGARRYVALPAQNQSGQTTDSVVANTLNALAPQGTYTFSKTAGVKNEARLSSPDLAFYSPGQSVRYDRVLTAENHRWISYISYSGSRRYVAIEELPQVPKVEKTGQVSAVNVSSSGYDVIVKNVNHPAGVKEVLVPSWSEKNGQDDIIWHKAVKQSDGSYKVRIETSQHKQDFGAYHSHVYYVTNQNKREYVTETKVVVPEPKTSVRVENITVVGFDVTIKGLATNPDVREVLVPTWTTNKGQDDLIWYKALKQDDGSYKARIDYSRHQYDFGNYTVHAYFKDSTGKMNWLGNTSVDFPKPSNYGKGYPVKWMGEKKYSGVVTHVDENPVYSDTNRVNIDRIVIHHNAGMSDEGARATWYIRNGNETSAHYQVIPDKVWGVVPENEVAWHAGHYPTNQRSIGIEHLNNSLGPNWTIAEETYRNSAKLIADISIRYNIPLDRTHVIGHDEVTETLCPGGIDMDKLLSMARAERAKLENTTMPKTSAVPSPVTPQKVEIPYYSQLDSRWSSKRYGHYLFGPTGCVPTSLAMIFTGLSGKTVLPTQVGDYIYQNTAAFNKLGPGTASNGIAKAIDKWGYKYQVLKSPDAIKNSLLSGNPVLLAVGPSVFVNYPSTHEIVLSDYQNGKVKVSDPYTKSLSGWHSLDYLWNVRSRVAEDNELGSPAIAVKRF</sequence>
<keyword evidence="3" id="KW-0378">Hydrolase</keyword>
<name>A0A7Z0RQ20_9STRE</name>
<dbReference type="InterPro" id="IPR002502">
    <property type="entry name" value="Amidase_domain"/>
</dbReference>
<dbReference type="EMBL" id="JACBYG010000005">
    <property type="protein sequence ID" value="NYS48531.1"/>
    <property type="molecule type" value="Genomic_DNA"/>
</dbReference>
<dbReference type="InterPro" id="IPR036505">
    <property type="entry name" value="Amidase/PGRP_sf"/>
</dbReference>
<evidence type="ECO:0000256" key="3">
    <source>
        <dbReference type="ARBA" id="ARBA00022801"/>
    </source>
</evidence>
<organism evidence="8 9">
    <name type="scientific">Streptococcus danieliae</name>
    <dbReference type="NCBI Taxonomy" id="747656"/>
    <lineage>
        <taxon>Bacteria</taxon>
        <taxon>Bacillati</taxon>
        <taxon>Bacillota</taxon>
        <taxon>Bacilli</taxon>
        <taxon>Lactobacillales</taxon>
        <taxon>Streptococcaceae</taxon>
        <taxon>Streptococcus</taxon>
    </lineage>
</organism>
<feature type="domain" description="SH3b" evidence="6">
    <location>
        <begin position="55"/>
        <end position="124"/>
    </location>
</feature>
<dbReference type="Gene3D" id="3.40.80.10">
    <property type="entry name" value="Peptidoglycan recognition protein-like"/>
    <property type="match status" value="1"/>
</dbReference>
<evidence type="ECO:0000256" key="5">
    <source>
        <dbReference type="SAM" id="MobiDB-lite"/>
    </source>
</evidence>
<proteinExistence type="predicted"/>
<dbReference type="Pfam" id="PF13529">
    <property type="entry name" value="Peptidase_C39_2"/>
    <property type="match status" value="1"/>
</dbReference>
<feature type="compositionally biased region" description="Low complexity" evidence="5">
    <location>
        <begin position="13"/>
        <end position="34"/>
    </location>
</feature>
<evidence type="ECO:0000313" key="8">
    <source>
        <dbReference type="EMBL" id="NYS48531.1"/>
    </source>
</evidence>